<dbReference type="Proteomes" id="UP000077037">
    <property type="component" value="Unassembled WGS sequence"/>
</dbReference>
<sequence>MGVNGIALFDKQGELQNIVVYAPMTPCLTDRALQDLAGCLRPASRRGGAGPLLSNAIKDSR</sequence>
<organism evidence="1 2">
    <name type="scientific">Bordetella ansorpii</name>
    <dbReference type="NCBI Taxonomy" id="288768"/>
    <lineage>
        <taxon>Bacteria</taxon>
        <taxon>Pseudomonadati</taxon>
        <taxon>Pseudomonadota</taxon>
        <taxon>Betaproteobacteria</taxon>
        <taxon>Burkholderiales</taxon>
        <taxon>Alcaligenaceae</taxon>
        <taxon>Bordetella</taxon>
    </lineage>
</organism>
<gene>
    <name evidence="1" type="ORF">SAMEA1982600_02422</name>
</gene>
<dbReference type="AlphaFoldDB" id="A0A157PA94"/>
<evidence type="ECO:0000313" key="1">
    <source>
        <dbReference type="EMBL" id="SAI30463.1"/>
    </source>
</evidence>
<protein>
    <submittedName>
        <fullName evidence="1">Uncharacterized protein</fullName>
    </submittedName>
</protein>
<evidence type="ECO:0000313" key="2">
    <source>
        <dbReference type="Proteomes" id="UP000077037"/>
    </source>
</evidence>
<accession>A0A157PA94</accession>
<reference evidence="1 2" key="1">
    <citation type="submission" date="2016-03" db="EMBL/GenBank/DDBJ databases">
        <authorList>
            <consortium name="Pathogen Informatics"/>
        </authorList>
    </citation>
    <scope>NUCLEOTIDE SEQUENCE [LARGE SCALE GENOMIC DNA]</scope>
    <source>
        <strain evidence="1 2">NCTC13364</strain>
    </source>
</reference>
<name>A0A157PA94_9BORD</name>
<proteinExistence type="predicted"/>
<dbReference type="EMBL" id="FKBS01000014">
    <property type="protein sequence ID" value="SAI30463.1"/>
    <property type="molecule type" value="Genomic_DNA"/>
</dbReference>